<dbReference type="InterPro" id="IPR042099">
    <property type="entry name" value="ANL_N_sf"/>
</dbReference>
<dbReference type="GO" id="GO:0006631">
    <property type="term" value="P:fatty acid metabolic process"/>
    <property type="evidence" value="ECO:0007669"/>
    <property type="project" value="TreeGrafter"/>
</dbReference>
<evidence type="ECO:0000259" key="4">
    <source>
        <dbReference type="Pfam" id="PF13193"/>
    </source>
</evidence>
<evidence type="ECO:0000313" key="5">
    <source>
        <dbReference type="EMBL" id="QTH22671.1"/>
    </source>
</evidence>
<feature type="domain" description="AMP-binding enzyme C-terminal" evidence="4">
    <location>
        <begin position="414"/>
        <end position="481"/>
    </location>
</feature>
<reference evidence="5" key="2">
    <citation type="submission" date="2021-04" db="EMBL/GenBank/DDBJ databases">
        <title>Isolation and genomic analysis of the ibuprofen-degrading bacterium Sphingomonas strain MPO218.</title>
        <authorList>
            <person name="Aulestia M."/>
            <person name="Flores A."/>
            <person name="Mangas E.L."/>
            <person name="Perez-Pulido A.J."/>
            <person name="Santero E."/>
            <person name="Camacho E.M."/>
        </authorList>
    </citation>
    <scope>NUCLEOTIDE SEQUENCE</scope>
    <source>
        <strain evidence="5">MPO218</strain>
    </source>
</reference>
<sequence length="507" mass="53803">MADPVDPADWIDPASGQPVAGAPLGMLLSAQAAATPDRPAFTLGESSLSFAAFERRANRRARHLIDRGIAAGDRVVLAMANRPDYLECAFALWKIGATPCPVSERLAPAEFAEIVALADPRAVIGSPGLPVDADRLYAIDDPLPDGIDDGPLPPAVATPGKIANSGGSTGRPKLIVDPLPSAWGPDKEGCRRGPRLTLLNPGPLYHSAPFNTTTMALAQGSHIVCLDRFDPHGWLDAVERHGVDYAYMVPTMMARIARLPAAETEGRDLSTIRTLLHMAAPCPPEIKRWWIDRIGAEQVWEVYGGTERIGVTMIGGSEWLEHPGTVGKASPGQQILITDEDGAPLPTGTIGEIHFRKAGGAASGYAYIGAAGRAKGDIDSFGDMGWLDEAGYLHIADRRTDMVLVGGINIYPAEIEAAIEALPGVRGCAVIGLPDADMGNRLHAIVEVAAPGDVPEDADAFLAALADRLPGLKRPRSAEFTCRPIRDEAGKVRRSALREERLSPRGA</sequence>
<dbReference type="InterPro" id="IPR000873">
    <property type="entry name" value="AMP-dep_synth/lig_dom"/>
</dbReference>
<dbReference type="Pfam" id="PF13193">
    <property type="entry name" value="AMP-binding_C"/>
    <property type="match status" value="1"/>
</dbReference>
<dbReference type="Gene3D" id="3.30.300.30">
    <property type="match status" value="1"/>
</dbReference>
<dbReference type="AlphaFoldDB" id="A0A975D4D0"/>
<protein>
    <submittedName>
        <fullName evidence="5">AMP-binding protein</fullName>
    </submittedName>
</protein>
<accession>A0A975D4D0</accession>
<dbReference type="InterPro" id="IPR025110">
    <property type="entry name" value="AMP-bd_C"/>
</dbReference>
<dbReference type="InterPro" id="IPR045851">
    <property type="entry name" value="AMP-bd_C_sf"/>
</dbReference>
<proteinExistence type="inferred from homology"/>
<dbReference type="GO" id="GO:0031956">
    <property type="term" value="F:medium-chain fatty acid-CoA ligase activity"/>
    <property type="evidence" value="ECO:0007669"/>
    <property type="project" value="TreeGrafter"/>
</dbReference>
<evidence type="ECO:0000313" key="6">
    <source>
        <dbReference type="Proteomes" id="UP000664914"/>
    </source>
</evidence>
<feature type="domain" description="AMP-dependent synthetase/ligase" evidence="3">
    <location>
        <begin position="29"/>
        <end position="365"/>
    </location>
</feature>
<dbReference type="EMBL" id="CP059319">
    <property type="protein sequence ID" value="QTH22671.1"/>
    <property type="molecule type" value="Genomic_DNA"/>
</dbReference>
<dbReference type="RefSeq" id="WP_208633402.1">
    <property type="nucleotide sequence ID" value="NZ_CP059319.1"/>
</dbReference>
<evidence type="ECO:0000259" key="3">
    <source>
        <dbReference type="Pfam" id="PF00501"/>
    </source>
</evidence>
<comment type="similarity">
    <text evidence="1">Belongs to the ATP-dependent AMP-binding enzyme family.</text>
</comment>
<evidence type="ECO:0000256" key="2">
    <source>
        <dbReference type="ARBA" id="ARBA00022598"/>
    </source>
</evidence>
<keyword evidence="2" id="KW-0436">Ligase</keyword>
<name>A0A975D4D0_9SPHN</name>
<dbReference type="PANTHER" id="PTHR43201">
    <property type="entry name" value="ACYL-COA SYNTHETASE"/>
    <property type="match status" value="1"/>
</dbReference>
<dbReference type="PANTHER" id="PTHR43201:SF5">
    <property type="entry name" value="MEDIUM-CHAIN ACYL-COA LIGASE ACSF2, MITOCHONDRIAL"/>
    <property type="match status" value="1"/>
</dbReference>
<dbReference type="Proteomes" id="UP000664914">
    <property type="component" value="Chromosome"/>
</dbReference>
<dbReference type="SUPFAM" id="SSF56801">
    <property type="entry name" value="Acetyl-CoA synthetase-like"/>
    <property type="match status" value="1"/>
</dbReference>
<reference evidence="5" key="1">
    <citation type="submission" date="2020-07" db="EMBL/GenBank/DDBJ databases">
        <authorList>
            <person name="Camacho E."/>
        </authorList>
    </citation>
    <scope>NUCLEOTIDE SEQUENCE</scope>
    <source>
        <strain evidence="5">MPO218</strain>
    </source>
</reference>
<dbReference type="Pfam" id="PF00501">
    <property type="entry name" value="AMP-binding"/>
    <property type="match status" value="1"/>
</dbReference>
<organism evidence="5 6">
    <name type="scientific">Rhizorhabdus wittichii</name>
    <dbReference type="NCBI Taxonomy" id="160791"/>
    <lineage>
        <taxon>Bacteria</taxon>
        <taxon>Pseudomonadati</taxon>
        <taxon>Pseudomonadota</taxon>
        <taxon>Alphaproteobacteria</taxon>
        <taxon>Sphingomonadales</taxon>
        <taxon>Sphingomonadaceae</taxon>
        <taxon>Rhizorhabdus</taxon>
    </lineage>
</organism>
<gene>
    <name evidence="5" type="ORF">HRJ34_03870</name>
</gene>
<evidence type="ECO:0000256" key="1">
    <source>
        <dbReference type="ARBA" id="ARBA00006432"/>
    </source>
</evidence>
<dbReference type="Gene3D" id="3.40.50.12780">
    <property type="entry name" value="N-terminal domain of ligase-like"/>
    <property type="match status" value="1"/>
</dbReference>